<organism evidence="1">
    <name type="scientific">marine sediment metagenome</name>
    <dbReference type="NCBI Taxonomy" id="412755"/>
    <lineage>
        <taxon>unclassified sequences</taxon>
        <taxon>metagenomes</taxon>
        <taxon>ecological metagenomes</taxon>
    </lineage>
</organism>
<reference evidence="1" key="1">
    <citation type="journal article" date="2014" name="Front. Microbiol.">
        <title>High frequency of phylogenetically diverse reductive dehalogenase-homologous genes in deep subseafloor sedimentary metagenomes.</title>
        <authorList>
            <person name="Kawai M."/>
            <person name="Futagami T."/>
            <person name="Toyoda A."/>
            <person name="Takaki Y."/>
            <person name="Nishi S."/>
            <person name="Hori S."/>
            <person name="Arai W."/>
            <person name="Tsubouchi T."/>
            <person name="Morono Y."/>
            <person name="Uchiyama I."/>
            <person name="Ito T."/>
            <person name="Fujiyama A."/>
            <person name="Inagaki F."/>
            <person name="Takami H."/>
        </authorList>
    </citation>
    <scope>NUCLEOTIDE SEQUENCE</scope>
    <source>
        <strain evidence="1">Expedition CK06-06</strain>
    </source>
</reference>
<sequence length="104" mass="12260">MLQKVYPRTVEAFIESEWYSKVLTAIRSFHLKEDPLDTLQDILVLLHEKDYLARWDSNRGSFSGWLYMFVNNILRIKYNRSNTKGGHRIEGAYSIDAPFKESDD</sequence>
<comment type="caution">
    <text evidence="1">The sequence shown here is derived from an EMBL/GenBank/DDBJ whole genome shotgun (WGS) entry which is preliminary data.</text>
</comment>
<feature type="non-terminal residue" evidence="1">
    <location>
        <position position="104"/>
    </location>
</feature>
<evidence type="ECO:0008006" key="2">
    <source>
        <dbReference type="Google" id="ProtNLM"/>
    </source>
</evidence>
<accession>X0Z5W8</accession>
<dbReference type="AlphaFoldDB" id="X0Z5W8"/>
<proteinExistence type="predicted"/>
<gene>
    <name evidence="1" type="ORF">S01H4_20451</name>
</gene>
<evidence type="ECO:0000313" key="1">
    <source>
        <dbReference type="EMBL" id="GAG64504.1"/>
    </source>
</evidence>
<dbReference type="EMBL" id="BART01009198">
    <property type="protein sequence ID" value="GAG64504.1"/>
    <property type="molecule type" value="Genomic_DNA"/>
</dbReference>
<name>X0Z5W8_9ZZZZ</name>
<protein>
    <recommendedName>
        <fullName evidence="2">RNA polymerase sigma-70 region 2 domain-containing protein</fullName>
    </recommendedName>
</protein>